<dbReference type="Proteomes" id="UP001465668">
    <property type="component" value="Unassembled WGS sequence"/>
</dbReference>
<proteinExistence type="predicted"/>
<protein>
    <submittedName>
        <fullName evidence="2">Uncharacterized protein</fullName>
    </submittedName>
</protein>
<feature type="compositionally biased region" description="Basic and acidic residues" evidence="1">
    <location>
        <begin position="10"/>
        <end position="24"/>
    </location>
</feature>
<feature type="compositionally biased region" description="Polar residues" evidence="1">
    <location>
        <begin position="93"/>
        <end position="104"/>
    </location>
</feature>
<feature type="region of interest" description="Disordered" evidence="1">
    <location>
        <begin position="180"/>
        <end position="238"/>
    </location>
</feature>
<reference evidence="2 3" key="1">
    <citation type="submission" date="2024-02" db="EMBL/GenBank/DDBJ databases">
        <title>First draft genome assembly of two strains of Seiridium cardinale.</title>
        <authorList>
            <person name="Emiliani G."/>
            <person name="Scali E."/>
        </authorList>
    </citation>
    <scope>NUCLEOTIDE SEQUENCE [LARGE SCALE GENOMIC DNA]</scope>
    <source>
        <strain evidence="2 3">BM-138-000479</strain>
    </source>
</reference>
<evidence type="ECO:0000313" key="3">
    <source>
        <dbReference type="Proteomes" id="UP001465668"/>
    </source>
</evidence>
<feature type="region of interest" description="Disordered" evidence="1">
    <location>
        <begin position="52"/>
        <end position="134"/>
    </location>
</feature>
<comment type="caution">
    <text evidence="2">The sequence shown here is derived from an EMBL/GenBank/DDBJ whole genome shotgun (WGS) entry which is preliminary data.</text>
</comment>
<feature type="compositionally biased region" description="Basic and acidic residues" evidence="1">
    <location>
        <begin position="200"/>
        <end position="218"/>
    </location>
</feature>
<dbReference type="EMBL" id="JARVKM010000012">
    <property type="protein sequence ID" value="KAK9779125.1"/>
    <property type="molecule type" value="Genomic_DNA"/>
</dbReference>
<feature type="region of interest" description="Disordered" evidence="1">
    <location>
        <begin position="1"/>
        <end position="40"/>
    </location>
</feature>
<name>A0ABR2XZZ7_9PEZI</name>
<keyword evidence="3" id="KW-1185">Reference proteome</keyword>
<evidence type="ECO:0000256" key="1">
    <source>
        <dbReference type="SAM" id="MobiDB-lite"/>
    </source>
</evidence>
<accession>A0ABR2XZZ7</accession>
<evidence type="ECO:0000313" key="2">
    <source>
        <dbReference type="EMBL" id="KAK9779125.1"/>
    </source>
</evidence>
<sequence>MQTPTQVLPPHEHRMVGQAEERTTDQSASNDFGNFKHPPVVVPRGRAISFVTSEPLKRPSSRLVSQNLADISSPTPDDIAHSKPASPYPAPPRSTSEAHQNPSRPRSAARIIGTLEDIQETPRLSPQKRHSSPMSDIIAQIKSKMRRTPPPQSKEYLDLYRPAHTSSKAANTATTSIAVAGRGRVRRIGSWNRQQPVVEISRRDSRSRPSAETGHADARQAQAPREIDAETAVNTRGGLEISSAHGDLWKFLRKGRGRGK</sequence>
<feature type="compositionally biased region" description="Polar residues" evidence="1">
    <location>
        <begin position="62"/>
        <end position="75"/>
    </location>
</feature>
<organism evidence="2 3">
    <name type="scientific">Seiridium cardinale</name>
    <dbReference type="NCBI Taxonomy" id="138064"/>
    <lineage>
        <taxon>Eukaryota</taxon>
        <taxon>Fungi</taxon>
        <taxon>Dikarya</taxon>
        <taxon>Ascomycota</taxon>
        <taxon>Pezizomycotina</taxon>
        <taxon>Sordariomycetes</taxon>
        <taxon>Xylariomycetidae</taxon>
        <taxon>Amphisphaeriales</taxon>
        <taxon>Sporocadaceae</taxon>
        <taxon>Seiridium</taxon>
    </lineage>
</organism>
<gene>
    <name evidence="2" type="ORF">SCAR479_03992</name>
</gene>